<reference evidence="2" key="1">
    <citation type="journal article" date="2022" name="bioRxiv">
        <title>Genomics of Preaxostyla Flagellates Illuminates Evolutionary Transitions and the Path Towards Mitochondrial Loss.</title>
        <authorList>
            <person name="Novak L.V.F."/>
            <person name="Treitli S.C."/>
            <person name="Pyrih J."/>
            <person name="Halakuc P."/>
            <person name="Pipaliya S.V."/>
            <person name="Vacek V."/>
            <person name="Brzon O."/>
            <person name="Soukal P."/>
            <person name="Eme L."/>
            <person name="Dacks J.B."/>
            <person name="Karnkowska A."/>
            <person name="Elias M."/>
            <person name="Hampl V."/>
        </authorList>
    </citation>
    <scope>NUCLEOTIDE SEQUENCE</scope>
    <source>
        <strain evidence="2">RCP-MX</strain>
    </source>
</reference>
<evidence type="ECO:0000256" key="1">
    <source>
        <dbReference type="SAM" id="MobiDB-lite"/>
    </source>
</evidence>
<evidence type="ECO:0000313" key="3">
    <source>
        <dbReference type="Proteomes" id="UP001141327"/>
    </source>
</evidence>
<organism evidence="2 3">
    <name type="scientific">Paratrimastix pyriformis</name>
    <dbReference type="NCBI Taxonomy" id="342808"/>
    <lineage>
        <taxon>Eukaryota</taxon>
        <taxon>Metamonada</taxon>
        <taxon>Preaxostyla</taxon>
        <taxon>Paratrimastigidae</taxon>
        <taxon>Paratrimastix</taxon>
    </lineage>
</organism>
<sequence length="132" mass="14751">MSPFLTDPRESWKQKQAKPSPEKIAALPPLATCAVTGCLFDGFPAAPHFVDATFYQRFVSSVILCFGELSPLAGSASEDHPHLWQVILWYDFLLAPLTRCPPFNASPPALHVVFLCLFSFTTQLPWCFSRHL</sequence>
<gene>
    <name evidence="2" type="ORF">PAPYR_265</name>
</gene>
<accession>A0ABQ8UZ24</accession>
<proteinExistence type="predicted"/>
<protein>
    <submittedName>
        <fullName evidence="2">Uncharacterized protein</fullName>
    </submittedName>
</protein>
<evidence type="ECO:0000313" key="2">
    <source>
        <dbReference type="EMBL" id="KAJ4463022.1"/>
    </source>
</evidence>
<name>A0ABQ8UZ24_9EUKA</name>
<keyword evidence="3" id="KW-1185">Reference proteome</keyword>
<dbReference type="Proteomes" id="UP001141327">
    <property type="component" value="Unassembled WGS sequence"/>
</dbReference>
<feature type="region of interest" description="Disordered" evidence="1">
    <location>
        <begin position="1"/>
        <end position="21"/>
    </location>
</feature>
<dbReference type="EMBL" id="JAPMOS010000001">
    <property type="protein sequence ID" value="KAJ4463022.1"/>
    <property type="molecule type" value="Genomic_DNA"/>
</dbReference>
<comment type="caution">
    <text evidence="2">The sequence shown here is derived from an EMBL/GenBank/DDBJ whole genome shotgun (WGS) entry which is preliminary data.</text>
</comment>